<dbReference type="RefSeq" id="WP_170204512.1">
    <property type="nucleotide sequence ID" value="NZ_CP051685.1"/>
</dbReference>
<dbReference type="GO" id="GO:0005829">
    <property type="term" value="C:cytosol"/>
    <property type="evidence" value="ECO:0007669"/>
    <property type="project" value="TreeGrafter"/>
</dbReference>
<name>A0A7Z2ZUL0_9BURK</name>
<evidence type="ECO:0000313" key="11">
    <source>
        <dbReference type="Proteomes" id="UP000502415"/>
    </source>
</evidence>
<dbReference type="Pfam" id="PF00326">
    <property type="entry name" value="Peptidase_S9"/>
    <property type="match status" value="1"/>
</dbReference>
<dbReference type="EMBL" id="CP051685">
    <property type="protein sequence ID" value="QJE02425.1"/>
    <property type="molecule type" value="Genomic_DNA"/>
</dbReference>
<dbReference type="InterPro" id="IPR029058">
    <property type="entry name" value="AB_hydrolase_fold"/>
</dbReference>
<dbReference type="InterPro" id="IPR002471">
    <property type="entry name" value="Pept_S9_AS"/>
</dbReference>
<dbReference type="GO" id="GO:0004252">
    <property type="term" value="F:serine-type endopeptidase activity"/>
    <property type="evidence" value="ECO:0007669"/>
    <property type="project" value="UniProtKB-EC"/>
</dbReference>
<dbReference type="Proteomes" id="UP000502415">
    <property type="component" value="Chromosome"/>
</dbReference>
<feature type="chain" id="PRO_5030662840" description="prolyl oligopeptidase" evidence="7">
    <location>
        <begin position="25"/>
        <end position="731"/>
    </location>
</feature>
<comment type="catalytic activity">
    <reaction evidence="1">
        <text>Hydrolysis of Pro-|-Xaa &gt;&gt; Ala-|-Xaa in oligopeptides.</text>
        <dbReference type="EC" id="3.4.21.26"/>
    </reaction>
</comment>
<evidence type="ECO:0000256" key="7">
    <source>
        <dbReference type="SAM" id="SignalP"/>
    </source>
</evidence>
<dbReference type="PANTHER" id="PTHR42881:SF2">
    <property type="entry name" value="PROLYL ENDOPEPTIDASE"/>
    <property type="match status" value="1"/>
</dbReference>
<dbReference type="Pfam" id="PF02897">
    <property type="entry name" value="Peptidase_S9_N"/>
    <property type="match status" value="1"/>
</dbReference>
<keyword evidence="6" id="KW-0720">Serine protease</keyword>
<sequence length="731" mass="80296">MHIRSAIRAIRVTTLAAATAGACAVIGAAPASGQTCAGTPLAYPVARKVDQADDYHGTLVADPYRWLEDANSAETKAWVDAENKVTQAWLAQIPQREGIRRRLTQLWNFERYSTPYKEGGRYFYSRNDGLQNQAVLYTMKSLGDTPRVLLDPNTLAADGTVALAGAAVSPDGKLLAYGTAASGSDWNEWKVRDIETGKDLDDHLKWVKFSSTAWTRDGKGFFYSRYDEPKEATKLADVNYYQKLYYHRVGTAQDADVLVYDRPDQKEWGFQATTTDDGRYLLVTATKGTAHKYRVFYKDLSKPDGKVQALVDNFDAAYDFIDNVGPVLYFATDRKAPKKRIVAIDLRRPQETNWKTIVPEAQQTLVSSHMIDNKLVNEYLADARAVVKVTDLKGKALREIALPGIGTVSGFNAKRTDTEAFYSFTGFTTPSTIYRVDFKSGASSVFRQPKLQFDPAAYETRQQFFTSRDGTRVPMFIVSKKGIKLDGNNPTYLYGYGGFNISMTPAFSPANLAWMEMGGVYVSANLRGGGEYGEAWHEAGTKLHKQNVFDDFIGAAQWLIDNKVTSPSKLAIGGGSNGGLLVGAAMTQRPDLFAAAIPQVGVMDMLRFHKFTIGWAWTSDYGSSDNADEFKALVKYSPLHNIKPGTCYPATMITTADHDDRVVPAHSFKFAATAQAAQAGGNPVIIRIDTKAGHGAGKPTGKQIEEVADRWGFLARALRMDEAPAVAGGAE</sequence>
<dbReference type="KEGG" id="mfy:HH212_22355"/>
<gene>
    <name evidence="10" type="ORF">HH212_22355</name>
</gene>
<dbReference type="PANTHER" id="PTHR42881">
    <property type="entry name" value="PROLYL ENDOPEPTIDASE"/>
    <property type="match status" value="1"/>
</dbReference>
<evidence type="ECO:0000259" key="9">
    <source>
        <dbReference type="Pfam" id="PF02897"/>
    </source>
</evidence>
<evidence type="ECO:0000256" key="4">
    <source>
        <dbReference type="ARBA" id="ARBA00022670"/>
    </source>
</evidence>
<dbReference type="PROSITE" id="PS00708">
    <property type="entry name" value="PRO_ENDOPEP_SER"/>
    <property type="match status" value="1"/>
</dbReference>
<proteinExistence type="inferred from homology"/>
<keyword evidence="5" id="KW-0378">Hydrolase</keyword>
<dbReference type="Gene3D" id="3.40.50.1820">
    <property type="entry name" value="alpha/beta hydrolase"/>
    <property type="match status" value="1"/>
</dbReference>
<dbReference type="InterPro" id="IPR051167">
    <property type="entry name" value="Prolyl_oligopep/macrocyclase"/>
</dbReference>
<comment type="similarity">
    <text evidence="2">Belongs to the peptidase S9A family.</text>
</comment>
<organism evidence="10 11">
    <name type="scientific">Massilia forsythiae</name>
    <dbReference type="NCBI Taxonomy" id="2728020"/>
    <lineage>
        <taxon>Bacteria</taxon>
        <taxon>Pseudomonadati</taxon>
        <taxon>Pseudomonadota</taxon>
        <taxon>Betaproteobacteria</taxon>
        <taxon>Burkholderiales</taxon>
        <taxon>Oxalobacteraceae</taxon>
        <taxon>Telluria group</taxon>
        <taxon>Massilia</taxon>
    </lineage>
</organism>
<dbReference type="InterPro" id="IPR001375">
    <property type="entry name" value="Peptidase_S9_cat"/>
</dbReference>
<dbReference type="FunFam" id="2.130.10.120:FF:000001">
    <property type="entry name" value="Prolyl endopeptidase"/>
    <property type="match status" value="1"/>
</dbReference>
<dbReference type="PRINTS" id="PR00862">
    <property type="entry name" value="PROLIGOPTASE"/>
</dbReference>
<reference evidence="10 11" key="1">
    <citation type="submission" date="2020-04" db="EMBL/GenBank/DDBJ databases">
        <title>Genome sequencing of novel species.</title>
        <authorList>
            <person name="Heo J."/>
            <person name="Kim S.-J."/>
            <person name="Kim J.-S."/>
            <person name="Hong S.-B."/>
            <person name="Kwon S.-W."/>
        </authorList>
    </citation>
    <scope>NUCLEOTIDE SEQUENCE [LARGE SCALE GENOMIC DNA]</scope>
    <source>
        <strain evidence="10 11">GN2-R2</strain>
    </source>
</reference>
<dbReference type="EC" id="3.4.21.26" evidence="3"/>
<dbReference type="AlphaFoldDB" id="A0A7Z2ZUL0"/>
<evidence type="ECO:0000256" key="1">
    <source>
        <dbReference type="ARBA" id="ARBA00001070"/>
    </source>
</evidence>
<keyword evidence="4" id="KW-0645">Protease</keyword>
<evidence type="ECO:0000256" key="3">
    <source>
        <dbReference type="ARBA" id="ARBA00011897"/>
    </source>
</evidence>
<evidence type="ECO:0000313" key="10">
    <source>
        <dbReference type="EMBL" id="QJE02425.1"/>
    </source>
</evidence>
<feature type="domain" description="Peptidase S9 prolyl oligopeptidase catalytic" evidence="8">
    <location>
        <begin position="506"/>
        <end position="719"/>
    </location>
</feature>
<dbReference type="SUPFAM" id="SSF53474">
    <property type="entry name" value="alpha/beta-Hydrolases"/>
    <property type="match status" value="1"/>
</dbReference>
<evidence type="ECO:0000256" key="5">
    <source>
        <dbReference type="ARBA" id="ARBA00022801"/>
    </source>
</evidence>
<feature type="domain" description="Peptidase S9A N-terminal" evidence="9">
    <location>
        <begin position="44"/>
        <end position="448"/>
    </location>
</feature>
<dbReference type="PROSITE" id="PS51257">
    <property type="entry name" value="PROKAR_LIPOPROTEIN"/>
    <property type="match status" value="1"/>
</dbReference>
<feature type="signal peptide" evidence="7">
    <location>
        <begin position="1"/>
        <end position="24"/>
    </location>
</feature>
<dbReference type="GO" id="GO:0006508">
    <property type="term" value="P:proteolysis"/>
    <property type="evidence" value="ECO:0007669"/>
    <property type="project" value="UniProtKB-KW"/>
</dbReference>
<dbReference type="SUPFAM" id="SSF50993">
    <property type="entry name" value="Peptidase/esterase 'gauge' domain"/>
    <property type="match status" value="1"/>
</dbReference>
<protein>
    <recommendedName>
        <fullName evidence="3">prolyl oligopeptidase</fullName>
        <ecNumber evidence="3">3.4.21.26</ecNumber>
    </recommendedName>
</protein>
<dbReference type="FunFam" id="3.40.50.1820:FF:000005">
    <property type="entry name" value="Prolyl endopeptidase"/>
    <property type="match status" value="1"/>
</dbReference>
<dbReference type="Gene3D" id="2.130.10.120">
    <property type="entry name" value="Prolyl oligopeptidase, N-terminal domain"/>
    <property type="match status" value="1"/>
</dbReference>
<dbReference type="InterPro" id="IPR023302">
    <property type="entry name" value="Pept_S9A_N"/>
</dbReference>
<keyword evidence="11" id="KW-1185">Reference proteome</keyword>
<accession>A0A7Z2ZUL0</accession>
<dbReference type="GO" id="GO:0070012">
    <property type="term" value="F:oligopeptidase activity"/>
    <property type="evidence" value="ECO:0007669"/>
    <property type="project" value="TreeGrafter"/>
</dbReference>
<dbReference type="InterPro" id="IPR002470">
    <property type="entry name" value="Peptidase_S9A"/>
</dbReference>
<evidence type="ECO:0000256" key="2">
    <source>
        <dbReference type="ARBA" id="ARBA00005228"/>
    </source>
</evidence>
<evidence type="ECO:0000259" key="8">
    <source>
        <dbReference type="Pfam" id="PF00326"/>
    </source>
</evidence>
<evidence type="ECO:0000256" key="6">
    <source>
        <dbReference type="ARBA" id="ARBA00022825"/>
    </source>
</evidence>
<keyword evidence="7" id="KW-0732">Signal</keyword>